<evidence type="ECO:0000259" key="3">
    <source>
        <dbReference type="Pfam" id="PF00149"/>
    </source>
</evidence>
<dbReference type="SUPFAM" id="SSF56300">
    <property type="entry name" value="Metallo-dependent phosphatases"/>
    <property type="match status" value="1"/>
</dbReference>
<keyword evidence="2" id="KW-0378">Hydrolase</keyword>
<keyword evidence="1" id="KW-0479">Metal-binding</keyword>
<proteinExistence type="predicted"/>
<evidence type="ECO:0000313" key="5">
    <source>
        <dbReference type="Proteomes" id="UP001596109"/>
    </source>
</evidence>
<dbReference type="Gene3D" id="3.60.21.10">
    <property type="match status" value="1"/>
</dbReference>
<protein>
    <submittedName>
        <fullName evidence="4">Metallophosphoesterase</fullName>
    </submittedName>
</protein>
<dbReference type="PANTHER" id="PTHR31302:SF31">
    <property type="entry name" value="PHOSPHODIESTERASE YAEI"/>
    <property type="match status" value="1"/>
</dbReference>
<dbReference type="Proteomes" id="UP001596109">
    <property type="component" value="Unassembled WGS sequence"/>
</dbReference>
<dbReference type="InterPro" id="IPR029052">
    <property type="entry name" value="Metallo-depent_PP-like"/>
</dbReference>
<evidence type="ECO:0000256" key="1">
    <source>
        <dbReference type="ARBA" id="ARBA00022723"/>
    </source>
</evidence>
<dbReference type="RefSeq" id="WP_381436692.1">
    <property type="nucleotide sequence ID" value="NZ_JBHSNO010000008.1"/>
</dbReference>
<dbReference type="EMBL" id="JBHSNO010000008">
    <property type="protein sequence ID" value="MFC5590358.1"/>
    <property type="molecule type" value="Genomic_DNA"/>
</dbReference>
<feature type="domain" description="Calcineurin-like phosphoesterase" evidence="3">
    <location>
        <begin position="64"/>
        <end position="233"/>
    </location>
</feature>
<dbReference type="InterPro" id="IPR051158">
    <property type="entry name" value="Metallophosphoesterase_sf"/>
</dbReference>
<evidence type="ECO:0000313" key="4">
    <source>
        <dbReference type="EMBL" id="MFC5590358.1"/>
    </source>
</evidence>
<dbReference type="PANTHER" id="PTHR31302">
    <property type="entry name" value="TRANSMEMBRANE PROTEIN WITH METALLOPHOSPHOESTERASE DOMAIN-RELATED"/>
    <property type="match status" value="1"/>
</dbReference>
<reference evidence="5" key="1">
    <citation type="journal article" date="2019" name="Int. J. Syst. Evol. Microbiol.">
        <title>The Global Catalogue of Microorganisms (GCM) 10K type strain sequencing project: providing services to taxonomists for standard genome sequencing and annotation.</title>
        <authorList>
            <consortium name="The Broad Institute Genomics Platform"/>
            <consortium name="The Broad Institute Genome Sequencing Center for Infectious Disease"/>
            <person name="Wu L."/>
            <person name="Ma J."/>
        </authorList>
    </citation>
    <scope>NUCLEOTIDE SEQUENCE [LARGE SCALE GENOMIC DNA]</scope>
    <source>
        <strain evidence="5">CGMCC 4.1434</strain>
    </source>
</reference>
<organism evidence="4 5">
    <name type="scientific">Sporosarcina soli</name>
    <dbReference type="NCBI Taxonomy" id="334736"/>
    <lineage>
        <taxon>Bacteria</taxon>
        <taxon>Bacillati</taxon>
        <taxon>Bacillota</taxon>
        <taxon>Bacilli</taxon>
        <taxon>Bacillales</taxon>
        <taxon>Caryophanaceae</taxon>
        <taxon>Sporosarcina</taxon>
    </lineage>
</organism>
<comment type="caution">
    <text evidence="4">The sequence shown here is derived from an EMBL/GenBank/DDBJ whole genome shotgun (WGS) entry which is preliminary data.</text>
</comment>
<accession>A0ABW0TN15</accession>
<name>A0ABW0TN15_9BACL</name>
<dbReference type="InterPro" id="IPR004843">
    <property type="entry name" value="Calcineurin-like_PHP"/>
</dbReference>
<evidence type="ECO:0000256" key="2">
    <source>
        <dbReference type="ARBA" id="ARBA00022801"/>
    </source>
</evidence>
<keyword evidence="5" id="KW-1185">Reference proteome</keyword>
<dbReference type="Pfam" id="PF00149">
    <property type="entry name" value="Metallophos"/>
    <property type="match status" value="1"/>
</dbReference>
<dbReference type="CDD" id="cd07385">
    <property type="entry name" value="MPP_YkuE_C"/>
    <property type="match status" value="1"/>
</dbReference>
<sequence>MTASNSPKKNNGKHLRRFTKKRCFLLLLLLGLCAFELYRSNATVGITHYTLISEKLPDAFNHYTIVQLSDLHDAVYGKDHEVVVRKVKTIAPDVIFITGDLIDSNRYHLEQSLRLVEQLQTVAPIYYVTGNHEIATNDVEYIKGELERLGVYVLTDEAYRITRPSDHSIVIGGIEDPLASEQEDDIAVETSIQRTFRQVPKEQFKVLLSHRPEQFEVYVEQGIDVVFSGHAHGGQFRIPGLGGLVSPGEGWFPKYTSGVHEKNASRLIISRGLGNSIIPIRMLNQPEIVVVTLQQTADE</sequence>
<gene>
    <name evidence="4" type="ORF">ACFPRA_15750</name>
</gene>